<dbReference type="InterPro" id="IPR015943">
    <property type="entry name" value="WD40/YVTN_repeat-like_dom_sf"/>
</dbReference>
<dbReference type="Pfam" id="PF24883">
    <property type="entry name" value="NPHP3_N"/>
    <property type="match status" value="1"/>
</dbReference>
<keyword evidence="1" id="KW-0677">Repeat</keyword>
<dbReference type="HOGENOM" id="CLU_001384_1_0_1"/>
<organism evidence="4 5">
    <name type="scientific">Penicillium expansum</name>
    <name type="common">Blue mold rot fungus</name>
    <dbReference type="NCBI Taxonomy" id="27334"/>
    <lineage>
        <taxon>Eukaryota</taxon>
        <taxon>Fungi</taxon>
        <taxon>Dikarya</taxon>
        <taxon>Ascomycota</taxon>
        <taxon>Pezizomycotina</taxon>
        <taxon>Eurotiomycetes</taxon>
        <taxon>Eurotiomycetidae</taxon>
        <taxon>Eurotiales</taxon>
        <taxon>Aspergillaceae</taxon>
        <taxon>Penicillium</taxon>
    </lineage>
</organism>
<keyword evidence="5" id="KW-1185">Reference proteome</keyword>
<evidence type="ECO:0000259" key="3">
    <source>
        <dbReference type="Pfam" id="PF24883"/>
    </source>
</evidence>
<evidence type="ECO:0000313" key="5">
    <source>
        <dbReference type="Proteomes" id="UP000030143"/>
    </source>
</evidence>
<gene>
    <name evidence="4" type="ORF">PEX2_109350</name>
</gene>
<dbReference type="PANTHER" id="PTHR10039:SF16">
    <property type="entry name" value="GPI INOSITOL-DEACYLASE"/>
    <property type="match status" value="1"/>
</dbReference>
<dbReference type="PANTHER" id="PTHR10039">
    <property type="entry name" value="AMELOGENIN"/>
    <property type="match status" value="1"/>
</dbReference>
<dbReference type="InterPro" id="IPR001680">
    <property type="entry name" value="WD40_rpt"/>
</dbReference>
<dbReference type="SUPFAM" id="SSF50978">
    <property type="entry name" value="WD40 repeat-like"/>
    <property type="match status" value="2"/>
</dbReference>
<comment type="caution">
    <text evidence="4">The sequence shown here is derived from an EMBL/GenBank/DDBJ whole genome shotgun (WGS) entry which is preliminary data.</text>
</comment>
<dbReference type="Pfam" id="PF22939">
    <property type="entry name" value="WHD_GPIID"/>
    <property type="match status" value="1"/>
</dbReference>
<dbReference type="EMBL" id="JQFZ01000268">
    <property type="protein sequence ID" value="KGO52283.1"/>
    <property type="molecule type" value="Genomic_DNA"/>
</dbReference>
<proteinExistence type="predicted"/>
<feature type="domain" description="GPI inositol-deacylase winged helix" evidence="2">
    <location>
        <begin position="459"/>
        <end position="495"/>
    </location>
</feature>
<protein>
    <submittedName>
        <fullName evidence="4">Uncharacterized protein</fullName>
    </submittedName>
</protein>
<dbReference type="PhylomeDB" id="A0A0A2I3F6"/>
<dbReference type="InterPro" id="IPR056884">
    <property type="entry name" value="NPHP3-like_N"/>
</dbReference>
<dbReference type="SUPFAM" id="SSF52540">
    <property type="entry name" value="P-loop containing nucleoside triphosphate hydrolases"/>
    <property type="match status" value="1"/>
</dbReference>
<sequence length="1305" mass="146071">MGGLVIKRAYLLAKGKWEFEYLATRIQAMFFLATPHRGADLASTLLKLLSLGGGPRPFITDLQRNSSAIQSINDEFPHHCHDMQLCSFYETLPTSFGVKKSLVVDKDLAILGYANERREYIHANHRGICKYASQDDTNYRTVRNALASGLDILRNRLASSSRDIISDRQRLLETLLGVSDGPEDDLMNADSLRMSGSCEWLVDKSNFQEWLHGDNSPIYVIVAKPATGKTILCGKVITHLRKLQKKSSFYFFKYGNQEKSNITTFLLSMARQMALSDENVLATCLKICEKDDQLRKADYRTIWRKLFLDGILKVTFEHIHYWVIDALDECKSEAEVVPLLMKVAEVCSVRVFLTSRNSFEPRQRLGLSSVRVLSEPILEEDTKSDIALYLDANVDQIPSADDRGPQHIVRQIVDKSRGCFLWVTLVFQELKYVHTSADVERILDEVPTDMNELFARILHNMSKALYGKALAQAILTWTVCSTRPLKIVELSEALRYACDFFFEHIMHLSWTDKDVLFALAKFFNSSNVLSWVEYIAKYSDLHRLIQTSKALRIFLQGSSSQTLPLAKELVMLNSWATDLIRLVMKFGTNLKDYPHAIFHLIPPFCPPATAPWKQFASTARSINVRGLRAETWDDCLSTIVNTYEQYSSLASSTIQFAIGSFGGTISLFKQSTFEQTGSLQHGEPVGPLKFGNTENILVSAGSKSIRIWDLASKVQLWRFDVPQQCMALTLTHRDLFLLGATKDHRLKIWDLNNGDLKANVDWTRGLEEMRTQLYRRPVTAAFSIDADLLAIIYKGHDILLWDLESDSLYDIYSRESSAVSGSRRPYGSAGVRCLVFGNGANANVLISAYGDGELVLFHTSTGEIKNRVVAFANSLSCSPDGSTLATADPSGTIQLFNLETMHLIYRINSVEPGIQGLAFSGDSLHLIDIRGSRCRVWGPTVLVGQSEDEEASDIAIVSNTLQETSLVPSEDVVLITSLACHESGEVFFCGKEDGSVYVHNIESGLPSRQLFSHAHGVPIVYLFFEEKSHTLSSIDSSSRIKIHRLTRQLQSMVAIEILFDHRADMSVGQLVCEIGLNRILISSEKSDMLWSISLDESVLLATISYEDRGSYRWANHPSNPGHLILITHHEVHIFDWLALRRLTGPAGIRLEGSIPSDLSIYSIIPCFNGTIVATMFSEARWPPGKSKLVLWNASDFTLVSKAVTPSSGYSGLNDNVEVLIGTTGTDPGQTERLVFLDGRNWVCSADPKAENGNHLARHFFFPSDWLSRNLDLIFAVTKRGDIILVKRDEVVIVKRGLLTSHAAGI</sequence>
<dbReference type="Gene3D" id="3.40.50.300">
    <property type="entry name" value="P-loop containing nucleotide triphosphate hydrolases"/>
    <property type="match status" value="1"/>
</dbReference>
<accession>A0A0A2I3F6</accession>
<reference evidence="4 5" key="1">
    <citation type="journal article" date="2015" name="Mol. Plant Microbe Interact.">
        <title>Genome, transcriptome, and functional analyses of Penicillium expansum provide new insights into secondary metabolism and pathogenicity.</title>
        <authorList>
            <person name="Ballester A.R."/>
            <person name="Marcet-Houben M."/>
            <person name="Levin E."/>
            <person name="Sela N."/>
            <person name="Selma-Lazaro C."/>
            <person name="Carmona L."/>
            <person name="Wisniewski M."/>
            <person name="Droby S."/>
            <person name="Gonzalez-Candelas L."/>
            <person name="Gabaldon T."/>
        </authorList>
    </citation>
    <scope>NUCLEOTIDE SEQUENCE [LARGE SCALE GENOMIC DNA]</scope>
    <source>
        <strain evidence="4 5">MD-8</strain>
    </source>
</reference>
<dbReference type="InterPro" id="IPR054471">
    <property type="entry name" value="GPIID_WHD"/>
</dbReference>
<evidence type="ECO:0000259" key="2">
    <source>
        <dbReference type="Pfam" id="PF22939"/>
    </source>
</evidence>
<evidence type="ECO:0000313" key="4">
    <source>
        <dbReference type="EMBL" id="KGO52283.1"/>
    </source>
</evidence>
<dbReference type="RefSeq" id="XP_016595043.1">
    <property type="nucleotide sequence ID" value="XM_016748201.1"/>
</dbReference>
<dbReference type="SMART" id="SM00320">
    <property type="entry name" value="WD40"/>
    <property type="match status" value="5"/>
</dbReference>
<evidence type="ECO:0000256" key="1">
    <source>
        <dbReference type="ARBA" id="ARBA00022737"/>
    </source>
</evidence>
<dbReference type="Proteomes" id="UP000030143">
    <property type="component" value="Unassembled WGS sequence"/>
</dbReference>
<dbReference type="InterPro" id="IPR027417">
    <property type="entry name" value="P-loop_NTPase"/>
</dbReference>
<dbReference type="OrthoDB" id="194358at2759"/>
<feature type="domain" description="Nephrocystin 3-like N-terminal" evidence="3">
    <location>
        <begin position="196"/>
        <end position="356"/>
    </location>
</feature>
<dbReference type="Gene3D" id="2.130.10.10">
    <property type="entry name" value="YVTN repeat-like/Quinoprotein amine dehydrogenase"/>
    <property type="match status" value="3"/>
</dbReference>
<dbReference type="GeneID" id="27683622"/>
<dbReference type="VEuPathDB" id="FungiDB:PEXP_081090"/>
<name>A0A0A2I3F6_PENEN</name>
<dbReference type="InterPro" id="IPR036322">
    <property type="entry name" value="WD40_repeat_dom_sf"/>
</dbReference>